<dbReference type="Gene3D" id="3.40.1580.10">
    <property type="entry name" value="SMI1/KNR4-like"/>
    <property type="match status" value="1"/>
</dbReference>
<sequence length="159" mass="19134">MINVSQKEFVFNMSVFHFLHNEKHKFLPLKVKEIEFAEPEQRLGTKFPAELRQFYVEIGYGFANRNETTAFQRIIDPESAVDLHLREDFYEHDPDLDMYDEREGFIFFEVVEGLYFEVRWSTEAASPVYFMDTRISDSLQVFFEQLDKDAHFYEKMLEE</sequence>
<organism evidence="1 2">
    <name type="scientific">Priestia megaterium</name>
    <name type="common">Bacillus megaterium</name>
    <dbReference type="NCBI Taxonomy" id="1404"/>
    <lineage>
        <taxon>Bacteria</taxon>
        <taxon>Bacillati</taxon>
        <taxon>Bacillota</taxon>
        <taxon>Bacilli</taxon>
        <taxon>Bacillales</taxon>
        <taxon>Bacillaceae</taxon>
        <taxon>Priestia</taxon>
    </lineage>
</organism>
<reference evidence="1" key="1">
    <citation type="journal article" date="2024" name="Appl Microbiol">
        <title>Effect of kuratsuki Bacillus and Priestia on Taste of Sake.</title>
        <authorList>
            <person name="Kobayashi K."/>
            <person name="Nishida H."/>
        </authorList>
    </citation>
    <scope>NUCLEOTIDE SEQUENCE</scope>
    <source>
        <strain evidence="1">B-12</strain>
    </source>
</reference>
<name>A0AAX6BFT6_PRIMG</name>
<dbReference type="Proteomes" id="UP001165240">
    <property type="component" value="Unassembled WGS sequence"/>
</dbReference>
<dbReference type="EMBL" id="BSYK01000001">
    <property type="protein sequence ID" value="GMG72612.1"/>
    <property type="molecule type" value="Genomic_DNA"/>
</dbReference>
<gene>
    <name evidence="1" type="ORF">ShirakiTB12_10800</name>
</gene>
<comment type="caution">
    <text evidence="1">The sequence shown here is derived from an EMBL/GenBank/DDBJ whole genome shotgun (WGS) entry which is preliminary data.</text>
</comment>
<evidence type="ECO:0000313" key="2">
    <source>
        <dbReference type="Proteomes" id="UP001165240"/>
    </source>
</evidence>
<dbReference type="AlphaFoldDB" id="A0AAX6BFT6"/>
<accession>A0AAX6BFT6</accession>
<dbReference type="RefSeq" id="WP_310876349.1">
    <property type="nucleotide sequence ID" value="NZ_BSYK01000001.1"/>
</dbReference>
<proteinExistence type="predicted"/>
<protein>
    <submittedName>
        <fullName evidence="1">SMI1/KNR4 family protein</fullName>
    </submittedName>
</protein>
<dbReference type="SUPFAM" id="SSF160631">
    <property type="entry name" value="SMI1/KNR4-like"/>
    <property type="match status" value="1"/>
</dbReference>
<dbReference type="InterPro" id="IPR037883">
    <property type="entry name" value="Knr4/Smi1-like_sf"/>
</dbReference>
<evidence type="ECO:0000313" key="1">
    <source>
        <dbReference type="EMBL" id="GMG72612.1"/>
    </source>
</evidence>
<dbReference type="Pfam" id="PF14568">
    <property type="entry name" value="SUKH_6"/>
    <property type="match status" value="1"/>
</dbReference>